<evidence type="ECO:0000313" key="2">
    <source>
        <dbReference type="EMBL" id="SAL97925.1"/>
    </source>
</evidence>
<proteinExistence type="predicted"/>
<dbReference type="PANTHER" id="PTHR31014:SF0">
    <property type="entry name" value="MITOCHONDRIAL TRANSLATION SYSTEM COMPONENT PET127-RELATED"/>
    <property type="match status" value="1"/>
</dbReference>
<protein>
    <recommendedName>
        <fullName evidence="4">Pet127-domain-containing protein</fullName>
    </recommendedName>
</protein>
<feature type="compositionally biased region" description="Polar residues" evidence="1">
    <location>
        <begin position="50"/>
        <end position="61"/>
    </location>
</feature>
<gene>
    <name evidence="2" type="primary">ABSGL_03452.1 scaffold 4609</name>
</gene>
<dbReference type="GO" id="GO:0000964">
    <property type="term" value="P:mitochondrial RNA 5'-end processing"/>
    <property type="evidence" value="ECO:0007669"/>
    <property type="project" value="TreeGrafter"/>
</dbReference>
<dbReference type="STRING" id="4829.A0A168M482"/>
<dbReference type="InterPro" id="IPR013943">
    <property type="entry name" value="Pet127"/>
</dbReference>
<sequence>MWTIRANLVKLAAIQRSPVNVLGYCRGFKTIIGDPVSTSDNKETEADKTTAPSLNAPTNNSDFDKPPQDLTEAISDSKDGQAASSTPHLQTEAASTEDTSPSKKPYSKRRQARRLSQILKNKVIQHTRKPTLIEPSLSDETIQDLDDTWRPLDPHSKYQRIYPNTIIPVATLAHGLEQTLFRPGVHPIKDFETKKRRFSQYLENITNPDDFDYEAMQPYRTSSKDEKLIEMARDQGARFVGSTSSLSGILSHIYFNLSNHRPVDTSVLSKTFIKESKNHTRGSRVPKSILLRWKDGMYAVDADKAFDTGETVLSQLGKSMEKFLTLEQGDYERYLKENSGVVTEEERNAPEAFAYGKMGNLFLRLLQLQTGKVRIGHMDGVMVTYHNTDEIFGFQYISRNEMDARLFGTSKMGDAAFQYSLLMMDTIFEKATTQHPGQTLRMTFDASRATMKDMRIFVEPVSPEEEERMDASYDDDTIDFDHRAALGGDRATLYRLSTNSYLNGKKILGPVAVNSFSDKWDICYQLNEDVSIPKADLRQTIERVRDTQATIFLPQSDESPPFLLKFKEKRGAQKTPETNDE</sequence>
<evidence type="ECO:0000256" key="1">
    <source>
        <dbReference type="SAM" id="MobiDB-lite"/>
    </source>
</evidence>
<name>A0A168M482_ABSGL</name>
<dbReference type="OrthoDB" id="10249045at2759"/>
<dbReference type="Pfam" id="PF08634">
    <property type="entry name" value="Pet127"/>
    <property type="match status" value="2"/>
</dbReference>
<feature type="region of interest" description="Disordered" evidence="1">
    <location>
        <begin position="33"/>
        <end position="114"/>
    </location>
</feature>
<evidence type="ECO:0000313" key="3">
    <source>
        <dbReference type="Proteomes" id="UP000078561"/>
    </source>
</evidence>
<feature type="region of interest" description="Disordered" evidence="1">
    <location>
        <begin position="558"/>
        <end position="581"/>
    </location>
</feature>
<accession>A0A168M482</accession>
<dbReference type="EMBL" id="LT552047">
    <property type="protein sequence ID" value="SAL97925.1"/>
    <property type="molecule type" value="Genomic_DNA"/>
</dbReference>
<reference evidence="2" key="1">
    <citation type="submission" date="2016-04" db="EMBL/GenBank/DDBJ databases">
        <authorList>
            <person name="Evans L.H."/>
            <person name="Alamgir A."/>
            <person name="Owens N."/>
            <person name="Weber N.D."/>
            <person name="Virtaneva K."/>
            <person name="Barbian K."/>
            <person name="Babar A."/>
            <person name="Rosenke K."/>
        </authorList>
    </citation>
    <scope>NUCLEOTIDE SEQUENCE [LARGE SCALE GENOMIC DNA]</scope>
    <source>
        <strain evidence="2">CBS 101.48</strain>
    </source>
</reference>
<dbReference type="GO" id="GO:0005740">
    <property type="term" value="C:mitochondrial envelope"/>
    <property type="evidence" value="ECO:0007669"/>
    <property type="project" value="TreeGrafter"/>
</dbReference>
<organism evidence="2">
    <name type="scientific">Absidia glauca</name>
    <name type="common">Pin mould</name>
    <dbReference type="NCBI Taxonomy" id="4829"/>
    <lineage>
        <taxon>Eukaryota</taxon>
        <taxon>Fungi</taxon>
        <taxon>Fungi incertae sedis</taxon>
        <taxon>Mucoromycota</taxon>
        <taxon>Mucoromycotina</taxon>
        <taxon>Mucoromycetes</taxon>
        <taxon>Mucorales</taxon>
        <taxon>Cunninghamellaceae</taxon>
        <taxon>Absidia</taxon>
    </lineage>
</organism>
<dbReference type="PANTHER" id="PTHR31014">
    <property type="entry name" value="MITOCHONDRIAL TRANSLATION SYSTEM COMPONENT PET127-RELATED"/>
    <property type="match status" value="1"/>
</dbReference>
<dbReference type="AlphaFoldDB" id="A0A168M482"/>
<evidence type="ECO:0008006" key="4">
    <source>
        <dbReference type="Google" id="ProtNLM"/>
    </source>
</evidence>
<dbReference type="Proteomes" id="UP000078561">
    <property type="component" value="Unassembled WGS sequence"/>
</dbReference>
<feature type="compositionally biased region" description="Polar residues" evidence="1">
    <location>
        <begin position="82"/>
        <end position="99"/>
    </location>
</feature>
<keyword evidence="3" id="KW-1185">Reference proteome</keyword>
<dbReference type="FunCoup" id="A0A168M482">
    <property type="interactions" value="216"/>
</dbReference>
<dbReference type="InParanoid" id="A0A168M482"/>